<dbReference type="SMART" id="SM00663">
    <property type="entry name" value="RPOLA_N"/>
    <property type="match status" value="1"/>
</dbReference>
<dbReference type="InterPro" id="IPR006592">
    <property type="entry name" value="RNA_pol_N"/>
</dbReference>
<feature type="domain" description="RNA polymerase N-terminal" evidence="12">
    <location>
        <begin position="271"/>
        <end position="612"/>
    </location>
</feature>
<comment type="subcellular location">
    <subcellularLocation>
        <location evidence="1">Nucleus</location>
    </subcellularLocation>
</comment>
<dbReference type="Gene3D" id="1.10.274.100">
    <property type="entry name" value="RNA polymerase Rpb1, domain 3"/>
    <property type="match status" value="1"/>
</dbReference>
<evidence type="ECO:0000256" key="4">
    <source>
        <dbReference type="ARBA" id="ARBA00022478"/>
    </source>
</evidence>
<dbReference type="GO" id="GO:0003899">
    <property type="term" value="F:DNA-directed RNA polymerase activity"/>
    <property type="evidence" value="ECO:0007669"/>
    <property type="project" value="UniProtKB-EC"/>
</dbReference>
<dbReference type="GO" id="GO:0006351">
    <property type="term" value="P:DNA-templated transcription"/>
    <property type="evidence" value="ECO:0007669"/>
    <property type="project" value="InterPro"/>
</dbReference>
<dbReference type="GO" id="GO:0003677">
    <property type="term" value="F:DNA binding"/>
    <property type="evidence" value="ECO:0007669"/>
    <property type="project" value="InterPro"/>
</dbReference>
<dbReference type="InterPro" id="IPR007066">
    <property type="entry name" value="RNA_pol_Rpb1_3"/>
</dbReference>
<dbReference type="AlphaFoldDB" id="A0A915KH80"/>
<dbReference type="PANTHER" id="PTHR19376:SF11">
    <property type="entry name" value="DNA-DIRECTED RNA POLYMERASE I SUBUNIT RPA1"/>
    <property type="match status" value="1"/>
</dbReference>
<dbReference type="Pfam" id="PF04983">
    <property type="entry name" value="RNA_pol_Rpb1_3"/>
    <property type="match status" value="1"/>
</dbReference>
<dbReference type="Pfam" id="PF00623">
    <property type="entry name" value="RNA_pol_Rpb1_2"/>
    <property type="match status" value="1"/>
</dbReference>
<dbReference type="InterPro" id="IPR045867">
    <property type="entry name" value="DNA-dir_RpoC_beta_prime"/>
</dbReference>
<dbReference type="Proteomes" id="UP000887565">
    <property type="component" value="Unplaced"/>
</dbReference>
<keyword evidence="4" id="KW-0240">DNA-directed RNA polymerase</keyword>
<evidence type="ECO:0000256" key="5">
    <source>
        <dbReference type="ARBA" id="ARBA00022679"/>
    </source>
</evidence>
<name>A0A915KH80_ROMCU</name>
<dbReference type="GO" id="GO:0046872">
    <property type="term" value="F:metal ion binding"/>
    <property type="evidence" value="ECO:0007669"/>
    <property type="project" value="UniProtKB-KW"/>
</dbReference>
<evidence type="ECO:0000256" key="3">
    <source>
        <dbReference type="ARBA" id="ARBA00012418"/>
    </source>
</evidence>
<organism evidence="13 14">
    <name type="scientific">Romanomermis culicivorax</name>
    <name type="common">Nematode worm</name>
    <dbReference type="NCBI Taxonomy" id="13658"/>
    <lineage>
        <taxon>Eukaryota</taxon>
        <taxon>Metazoa</taxon>
        <taxon>Ecdysozoa</taxon>
        <taxon>Nematoda</taxon>
        <taxon>Enoplea</taxon>
        <taxon>Dorylaimia</taxon>
        <taxon>Mermithida</taxon>
        <taxon>Mermithoidea</taxon>
        <taxon>Mermithidae</taxon>
        <taxon>Romanomermis</taxon>
    </lineage>
</organism>
<keyword evidence="5" id="KW-0808">Transferase</keyword>
<evidence type="ECO:0000259" key="12">
    <source>
        <dbReference type="SMART" id="SM00663"/>
    </source>
</evidence>
<dbReference type="SUPFAM" id="SSF64484">
    <property type="entry name" value="beta and beta-prime subunits of DNA dependent RNA-polymerase"/>
    <property type="match status" value="1"/>
</dbReference>
<evidence type="ECO:0000256" key="6">
    <source>
        <dbReference type="ARBA" id="ARBA00022695"/>
    </source>
</evidence>
<sequence length="786" mass="89336">LLNGSCIRCGKLYIKNESIPVQLLLAQLRALNLGLIADVDLIKNNISQMISHEVGTSGVDEDRLATELDNAEIVEKDDILLRSMLSRANEKTVKDAAEEFSKKSKTFVLPLRSLSNLIDFSKADQFCIKIFVLAPVHICSYFVRKEKEAVEDSVLIETDNQTNGKTALRSKSDKQGMDILEQMRQMKRELDEMEEIVESLPDVTIADDNKEMLEKTKGVEYTPPWKIKEHMRIVWYHFGDFLKHIFPMFSQLENSYRLETKFLDKDSAPTDALFYDILPVVPSKFRPIAHMYGMKFENAQTTVYRKILESCESLRLLISLLDGGENSTKKIDIKDAKKRQKSDEAALRSIPGKDYTAKFHNSYIQLQMRVNNLFDGEADPTSKEKAPGFRQILEKKEGLFRKHMMGKRVNFCCRTVITPDPYQDMDQIGIPDIFAKKLTYPASVNPINLPKMRKMVELGPNHILGANYVVNEDGAKIRLDPNDITERQGVAKRLLTNDYHALKGCKKVYRHLMEGDVMLLNRQPTLHKPSIQAHTARILRKQKVIRLHYAVCKPYNADFDGDEMNAHFPQNDVARSEGYDIAAVPYQYLVPKDGSPVLGLIQDHIVSGVLLTIKDQFFTKEDYNYLVLSAFGYLSKKVKLLQPAIIKPVQRWTGKQVVSTVILNVIPDGKPLINLAGKAKTSVKSWQVNGHEAPDFKMSESEVIFRGGELLSGVLDKSDYGPTAFGLIHCCYEVRYPRYVPYSELYHPKIACRILSCFSRLFTTFLQYNGFSLGVADVLVSDAVSY</sequence>
<reference evidence="14" key="1">
    <citation type="submission" date="2022-11" db="UniProtKB">
        <authorList>
            <consortium name="WormBaseParasite"/>
        </authorList>
    </citation>
    <scope>IDENTIFICATION</scope>
</reference>
<dbReference type="InterPro" id="IPR042102">
    <property type="entry name" value="RNA_pol_Rpb1_3_sf"/>
</dbReference>
<dbReference type="EC" id="2.7.7.6" evidence="3"/>
<dbReference type="InterPro" id="IPR015699">
    <property type="entry name" value="DNA-dir_RNA_pol1_lsu_N"/>
</dbReference>
<dbReference type="FunFam" id="2.40.40.20:FF:000019">
    <property type="entry name" value="DNA-directed RNA polymerase II subunit RPB1"/>
    <property type="match status" value="1"/>
</dbReference>
<dbReference type="Gene3D" id="3.30.1490.180">
    <property type="entry name" value="RNA polymerase ii"/>
    <property type="match status" value="1"/>
</dbReference>
<evidence type="ECO:0000256" key="8">
    <source>
        <dbReference type="ARBA" id="ARBA00022833"/>
    </source>
</evidence>
<evidence type="ECO:0000256" key="1">
    <source>
        <dbReference type="ARBA" id="ARBA00004123"/>
    </source>
</evidence>
<keyword evidence="6" id="KW-0548">Nucleotidyltransferase</keyword>
<keyword evidence="7" id="KW-0479">Metal-binding</keyword>
<evidence type="ECO:0000256" key="2">
    <source>
        <dbReference type="ARBA" id="ARBA00006460"/>
    </source>
</evidence>
<keyword evidence="11" id="KW-0539">Nucleus</keyword>
<dbReference type="CDD" id="cd01435">
    <property type="entry name" value="RNAP_I_RPA1_N"/>
    <property type="match status" value="1"/>
</dbReference>
<dbReference type="GO" id="GO:0005736">
    <property type="term" value="C:RNA polymerase I complex"/>
    <property type="evidence" value="ECO:0007669"/>
    <property type="project" value="TreeGrafter"/>
</dbReference>
<keyword evidence="8" id="KW-0862">Zinc</keyword>
<dbReference type="Gene3D" id="2.40.40.20">
    <property type="match status" value="1"/>
</dbReference>
<keyword evidence="9" id="KW-0460">Magnesium</keyword>
<evidence type="ECO:0000313" key="13">
    <source>
        <dbReference type="Proteomes" id="UP000887565"/>
    </source>
</evidence>
<protein>
    <recommendedName>
        <fullName evidence="3">DNA-directed RNA polymerase</fullName>
        <ecNumber evidence="3">2.7.7.6</ecNumber>
    </recommendedName>
</protein>
<evidence type="ECO:0000256" key="11">
    <source>
        <dbReference type="ARBA" id="ARBA00023242"/>
    </source>
</evidence>
<comment type="similarity">
    <text evidence="2">Belongs to the RNA polymerase beta' chain family.</text>
</comment>
<proteinExistence type="inferred from homology"/>
<evidence type="ECO:0000256" key="7">
    <source>
        <dbReference type="ARBA" id="ARBA00022723"/>
    </source>
</evidence>
<keyword evidence="13" id="KW-1185">Reference proteome</keyword>
<accession>A0A915KH80</accession>
<dbReference type="WBParaSite" id="nRc.2.0.1.t37740-RA">
    <property type="protein sequence ID" value="nRc.2.0.1.t37740-RA"/>
    <property type="gene ID" value="nRc.2.0.1.g37740"/>
</dbReference>
<dbReference type="PANTHER" id="PTHR19376">
    <property type="entry name" value="DNA-DIRECTED RNA POLYMERASE"/>
    <property type="match status" value="1"/>
</dbReference>
<evidence type="ECO:0000256" key="9">
    <source>
        <dbReference type="ARBA" id="ARBA00022842"/>
    </source>
</evidence>
<evidence type="ECO:0000256" key="10">
    <source>
        <dbReference type="ARBA" id="ARBA00023163"/>
    </source>
</evidence>
<dbReference type="InterPro" id="IPR000722">
    <property type="entry name" value="RNA_pol_asu"/>
</dbReference>
<evidence type="ECO:0000313" key="14">
    <source>
        <dbReference type="WBParaSite" id="nRc.2.0.1.t37740-RA"/>
    </source>
</evidence>
<keyword evidence="10" id="KW-0804">Transcription</keyword>